<keyword evidence="3" id="KW-1185">Reference proteome</keyword>
<protein>
    <submittedName>
        <fullName evidence="2">Uncharacterized protein</fullName>
    </submittedName>
</protein>
<accession>A0A9Q5HTM7</accession>
<feature type="compositionally biased region" description="Basic and acidic residues" evidence="1">
    <location>
        <begin position="54"/>
        <end position="83"/>
    </location>
</feature>
<gene>
    <name evidence="2" type="ORF">A7U60_g7383</name>
</gene>
<proteinExistence type="predicted"/>
<name>A0A9Q5HTM7_SANBA</name>
<feature type="compositionally biased region" description="Basic and acidic residues" evidence="1">
    <location>
        <begin position="1"/>
        <end position="32"/>
    </location>
</feature>
<evidence type="ECO:0000256" key="1">
    <source>
        <dbReference type="SAM" id="MobiDB-lite"/>
    </source>
</evidence>
<dbReference type="EMBL" id="LNZH02000208">
    <property type="protein sequence ID" value="OCB85731.1"/>
    <property type="molecule type" value="Genomic_DNA"/>
</dbReference>
<feature type="region of interest" description="Disordered" evidence="1">
    <location>
        <begin position="1"/>
        <end position="83"/>
    </location>
</feature>
<evidence type="ECO:0000313" key="2">
    <source>
        <dbReference type="EMBL" id="OCB85731.1"/>
    </source>
</evidence>
<dbReference type="AlphaFoldDB" id="A0A9Q5HTM7"/>
<comment type="caution">
    <text evidence="2">The sequence shown here is derived from an EMBL/GenBank/DDBJ whole genome shotgun (WGS) entry which is preliminary data.</text>
</comment>
<sequence>MSNVNDKNKRNDIANAQDEHYRGQIKQQEAKSDAASAEMRAIRDGTSTSSREYNQVRRDYHRAEANKTNLTRDKNNFDEAFRG</sequence>
<reference evidence="2" key="1">
    <citation type="submission" date="2016-06" db="EMBL/GenBank/DDBJ databases">
        <title>Draft Genome sequence of the fungus Inonotus baumii.</title>
        <authorList>
            <person name="Zhu H."/>
            <person name="Lin W."/>
        </authorList>
    </citation>
    <scope>NUCLEOTIDE SEQUENCE</scope>
    <source>
        <strain evidence="2">821</strain>
    </source>
</reference>
<organism evidence="2 3">
    <name type="scientific">Sanghuangporus baumii</name>
    <name type="common">Phellinus baumii</name>
    <dbReference type="NCBI Taxonomy" id="108892"/>
    <lineage>
        <taxon>Eukaryota</taxon>
        <taxon>Fungi</taxon>
        <taxon>Dikarya</taxon>
        <taxon>Basidiomycota</taxon>
        <taxon>Agaricomycotina</taxon>
        <taxon>Agaricomycetes</taxon>
        <taxon>Hymenochaetales</taxon>
        <taxon>Hymenochaetaceae</taxon>
        <taxon>Sanghuangporus</taxon>
    </lineage>
</organism>
<dbReference type="Proteomes" id="UP000757232">
    <property type="component" value="Unassembled WGS sequence"/>
</dbReference>
<evidence type="ECO:0000313" key="3">
    <source>
        <dbReference type="Proteomes" id="UP000757232"/>
    </source>
</evidence>